<dbReference type="AlphaFoldDB" id="A0A7H1M9W2"/>
<dbReference type="InterPro" id="IPR006439">
    <property type="entry name" value="HAD-SF_hydro_IA"/>
</dbReference>
<dbReference type="PANTHER" id="PTHR46470">
    <property type="entry name" value="N-ACYLNEURAMINATE-9-PHOSPHATASE"/>
    <property type="match status" value="1"/>
</dbReference>
<keyword evidence="2" id="KW-0479">Metal-binding</keyword>
<dbReference type="InterPro" id="IPR023214">
    <property type="entry name" value="HAD_sf"/>
</dbReference>
<dbReference type="GO" id="GO:0016791">
    <property type="term" value="F:phosphatase activity"/>
    <property type="evidence" value="ECO:0007669"/>
    <property type="project" value="TreeGrafter"/>
</dbReference>
<dbReference type="Gene3D" id="1.20.120.710">
    <property type="entry name" value="Haloacid dehalogenase hydrolase-like domain"/>
    <property type="match status" value="1"/>
</dbReference>
<dbReference type="GO" id="GO:0044281">
    <property type="term" value="P:small molecule metabolic process"/>
    <property type="evidence" value="ECO:0007669"/>
    <property type="project" value="UniProtKB-ARBA"/>
</dbReference>
<keyword evidence="4" id="KW-0460">Magnesium</keyword>
<organism evidence="5 6">
    <name type="scientific">Neisseria musculi</name>
    <dbReference type="NCBI Taxonomy" id="1815583"/>
    <lineage>
        <taxon>Bacteria</taxon>
        <taxon>Pseudomonadati</taxon>
        <taxon>Pseudomonadota</taxon>
        <taxon>Betaproteobacteria</taxon>
        <taxon>Neisseriales</taxon>
        <taxon>Neisseriaceae</taxon>
        <taxon>Neisseria</taxon>
    </lineage>
</organism>
<dbReference type="NCBIfam" id="TIGR01549">
    <property type="entry name" value="HAD-SF-IA-v1"/>
    <property type="match status" value="1"/>
</dbReference>
<dbReference type="Proteomes" id="UP000516412">
    <property type="component" value="Chromosome"/>
</dbReference>
<sequence>MRKYWYMNKPIRPAQTVLVLDLDDTLYAEQHYKRSGIEAVCRHIAELYPQHTAEGLMAQTDPESSRWLEQLCAFCGFNDSEKQSLLWVYRLHRPNLTGCMPSEKLKQLMQPFAARVLISDGRSLSQRRKLSALGLLDAFEHIMISEAWQSEKPDARRFLAVEAAYPGKTCIYVGDNTKKDFLAPNRLGWLTIGILPQAHHIHRHRPQDFDAASQPALWLDNIGSLANLIAA</sequence>
<evidence type="ECO:0000256" key="2">
    <source>
        <dbReference type="ARBA" id="ARBA00022723"/>
    </source>
</evidence>
<keyword evidence="6" id="KW-1185">Reference proteome</keyword>
<dbReference type="PANTHER" id="PTHR46470:SF2">
    <property type="entry name" value="GLYCERALDEHYDE 3-PHOSPHATE PHOSPHATASE"/>
    <property type="match status" value="1"/>
</dbReference>
<dbReference type="Gene3D" id="3.40.50.1000">
    <property type="entry name" value="HAD superfamily/HAD-like"/>
    <property type="match status" value="1"/>
</dbReference>
<dbReference type="GO" id="GO:0046872">
    <property type="term" value="F:metal ion binding"/>
    <property type="evidence" value="ECO:0007669"/>
    <property type="project" value="UniProtKB-KW"/>
</dbReference>
<evidence type="ECO:0000256" key="3">
    <source>
        <dbReference type="ARBA" id="ARBA00022801"/>
    </source>
</evidence>
<dbReference type="InterPro" id="IPR036412">
    <property type="entry name" value="HAD-like_sf"/>
</dbReference>
<dbReference type="Pfam" id="PF13419">
    <property type="entry name" value="HAD_2"/>
    <property type="match status" value="1"/>
</dbReference>
<evidence type="ECO:0000256" key="1">
    <source>
        <dbReference type="ARBA" id="ARBA00001946"/>
    </source>
</evidence>
<evidence type="ECO:0000313" key="6">
    <source>
        <dbReference type="Proteomes" id="UP000516412"/>
    </source>
</evidence>
<dbReference type="InterPro" id="IPR041492">
    <property type="entry name" value="HAD_2"/>
</dbReference>
<evidence type="ECO:0000256" key="4">
    <source>
        <dbReference type="ARBA" id="ARBA00022842"/>
    </source>
</evidence>
<protein>
    <submittedName>
        <fullName evidence="5">HAD hydrolase IA variant 1 family protein</fullName>
    </submittedName>
</protein>
<dbReference type="InterPro" id="IPR051400">
    <property type="entry name" value="HAD-like_hydrolase"/>
</dbReference>
<dbReference type="SUPFAM" id="SSF56784">
    <property type="entry name" value="HAD-like"/>
    <property type="match status" value="1"/>
</dbReference>
<accession>A0A7H1M9W2</accession>
<evidence type="ECO:0000313" key="5">
    <source>
        <dbReference type="EMBL" id="QNT58427.1"/>
    </source>
</evidence>
<name>A0A7H1M9W2_9NEIS</name>
<proteinExistence type="predicted"/>
<dbReference type="KEGG" id="nmus:H7A79_1738"/>
<gene>
    <name evidence="5" type="ORF">H7A79_1738</name>
</gene>
<reference evidence="5" key="1">
    <citation type="submission" date="2024-06" db="EMBL/GenBank/DDBJ databases">
        <title>Complete Genome Sequence of mouse commensal type strain Neisseria musculi.</title>
        <authorList>
            <person name="Thapa E."/>
            <person name="Aluvathingal J."/>
            <person name="Nadendla S."/>
            <person name="Mehta A."/>
            <person name="Tettelin H."/>
            <person name="Weyand N.J."/>
        </authorList>
    </citation>
    <scope>NUCLEOTIDE SEQUENCE</scope>
    <source>
        <strain evidence="5">NW831</strain>
    </source>
</reference>
<keyword evidence="3 5" id="KW-0378">Hydrolase</keyword>
<comment type="cofactor">
    <cofactor evidence="1">
        <name>Mg(2+)</name>
        <dbReference type="ChEBI" id="CHEBI:18420"/>
    </cofactor>
</comment>
<dbReference type="EMBL" id="CP060414">
    <property type="protein sequence ID" value="QNT58427.1"/>
    <property type="molecule type" value="Genomic_DNA"/>
</dbReference>